<feature type="coiled-coil region" evidence="1">
    <location>
        <begin position="176"/>
        <end position="242"/>
    </location>
</feature>
<dbReference type="Gene3D" id="3.10.20.90">
    <property type="entry name" value="Phosphatidylinositol 3-kinase Catalytic Subunit, Chain A, domain 1"/>
    <property type="match status" value="1"/>
</dbReference>
<protein>
    <recommendedName>
        <fullName evidence="4">UBX domain-containing protein</fullName>
    </recommendedName>
</protein>
<sequence length="361" mass="40840">MKYLFTSKESYSNIFQSVIMICGGNKWIFFTAVAVAIPTVYFSYQRYQQRRNQKKKIARLQADVLCQISQAQASGKRNNEPKSYSAQQSNQNNHKSLATEDHTTQGGEEQVSVGLEFHLPNPQKHRDYSRIHGPPVGLSSQTSQPPSSRQRRARPAFAAGDEGGGARVSVQFPEEVARARVAAEVAAEERARLRREQDQAFQRSLEEDQIKAAILASQQDEEERAERMVIEESTRLAKLEEDRQADLAHKKALIPPEPAKAEQCCNVLFKVKSDCSQFRLNRRFLSTALTSEMFLFLEAQEQLHSQEFILETAYPRTVLVKEKASAQTFTEAGFCPSCVMNVFVADDDDKKNVVVVDDHNY</sequence>
<gene>
    <name evidence="5" type="ORF">HAKA00212_LOCUS4437</name>
</gene>
<feature type="transmembrane region" description="Helical" evidence="3">
    <location>
        <begin position="27"/>
        <end position="44"/>
    </location>
</feature>
<keyword evidence="3" id="KW-1133">Transmembrane helix</keyword>
<dbReference type="InterPro" id="IPR029071">
    <property type="entry name" value="Ubiquitin-like_domsf"/>
</dbReference>
<keyword evidence="3" id="KW-0472">Membrane</keyword>
<evidence type="ECO:0000256" key="2">
    <source>
        <dbReference type="SAM" id="MobiDB-lite"/>
    </source>
</evidence>
<feature type="domain" description="UBX" evidence="4">
    <location>
        <begin position="279"/>
        <end position="342"/>
    </location>
</feature>
<name>A0A7S3UXR5_HETAK</name>
<feature type="compositionally biased region" description="Polar residues" evidence="2">
    <location>
        <begin position="72"/>
        <end position="96"/>
    </location>
</feature>
<dbReference type="PROSITE" id="PS50033">
    <property type="entry name" value="UBX"/>
    <property type="match status" value="1"/>
</dbReference>
<reference evidence="5" key="1">
    <citation type="submission" date="2021-01" db="EMBL/GenBank/DDBJ databases">
        <authorList>
            <person name="Corre E."/>
            <person name="Pelletier E."/>
            <person name="Niang G."/>
            <person name="Scheremetjew M."/>
            <person name="Finn R."/>
            <person name="Kale V."/>
            <person name="Holt S."/>
            <person name="Cochrane G."/>
            <person name="Meng A."/>
            <person name="Brown T."/>
            <person name="Cohen L."/>
        </authorList>
    </citation>
    <scope>NUCLEOTIDE SEQUENCE</scope>
    <source>
        <strain evidence="5">CCMP3107</strain>
    </source>
</reference>
<dbReference type="GO" id="GO:0043130">
    <property type="term" value="F:ubiquitin binding"/>
    <property type="evidence" value="ECO:0007669"/>
    <property type="project" value="TreeGrafter"/>
</dbReference>
<dbReference type="GO" id="GO:0005783">
    <property type="term" value="C:endoplasmic reticulum"/>
    <property type="evidence" value="ECO:0007669"/>
    <property type="project" value="TreeGrafter"/>
</dbReference>
<feature type="compositionally biased region" description="Low complexity" evidence="2">
    <location>
        <begin position="139"/>
        <end position="148"/>
    </location>
</feature>
<proteinExistence type="predicted"/>
<dbReference type="PANTHER" id="PTHR23322">
    <property type="entry name" value="FAS-ASSOCIATED PROTEIN"/>
    <property type="match status" value="1"/>
</dbReference>
<evidence type="ECO:0000256" key="3">
    <source>
        <dbReference type="SAM" id="Phobius"/>
    </source>
</evidence>
<dbReference type="InterPro" id="IPR001012">
    <property type="entry name" value="UBX_dom"/>
</dbReference>
<dbReference type="SUPFAM" id="SSF54236">
    <property type="entry name" value="Ubiquitin-like"/>
    <property type="match status" value="1"/>
</dbReference>
<feature type="region of interest" description="Disordered" evidence="2">
    <location>
        <begin position="72"/>
        <end position="165"/>
    </location>
</feature>
<accession>A0A7S3UXR5</accession>
<evidence type="ECO:0000259" key="4">
    <source>
        <dbReference type="PROSITE" id="PS50033"/>
    </source>
</evidence>
<dbReference type="CDD" id="cd01767">
    <property type="entry name" value="UBX"/>
    <property type="match status" value="1"/>
</dbReference>
<dbReference type="InterPro" id="IPR050730">
    <property type="entry name" value="UBX_domain-protein"/>
</dbReference>
<dbReference type="AlphaFoldDB" id="A0A7S3UXR5"/>
<organism evidence="5">
    <name type="scientific">Heterosigma akashiwo</name>
    <name type="common">Chromophytic alga</name>
    <name type="synonym">Heterosigma carterae</name>
    <dbReference type="NCBI Taxonomy" id="2829"/>
    <lineage>
        <taxon>Eukaryota</taxon>
        <taxon>Sar</taxon>
        <taxon>Stramenopiles</taxon>
        <taxon>Ochrophyta</taxon>
        <taxon>Raphidophyceae</taxon>
        <taxon>Chattonellales</taxon>
        <taxon>Chattonellaceae</taxon>
        <taxon>Heterosigma</taxon>
    </lineage>
</organism>
<keyword evidence="3" id="KW-0812">Transmembrane</keyword>
<dbReference type="GO" id="GO:0036503">
    <property type="term" value="P:ERAD pathway"/>
    <property type="evidence" value="ECO:0007669"/>
    <property type="project" value="TreeGrafter"/>
</dbReference>
<evidence type="ECO:0000313" key="5">
    <source>
        <dbReference type="EMBL" id="CAE0625766.1"/>
    </source>
</evidence>
<evidence type="ECO:0000256" key="1">
    <source>
        <dbReference type="SAM" id="Coils"/>
    </source>
</evidence>
<dbReference type="EMBL" id="HBIU01010454">
    <property type="protein sequence ID" value="CAE0625766.1"/>
    <property type="molecule type" value="Transcribed_RNA"/>
</dbReference>
<keyword evidence="1" id="KW-0175">Coiled coil</keyword>
<dbReference type="PANTHER" id="PTHR23322:SF1">
    <property type="entry name" value="FAS-ASSOCIATED FACTOR 2"/>
    <property type="match status" value="1"/>
</dbReference>